<feature type="non-terminal residue" evidence="1">
    <location>
        <position position="1"/>
    </location>
</feature>
<evidence type="ECO:0000313" key="1">
    <source>
        <dbReference type="EMBL" id="SVE30338.1"/>
    </source>
</evidence>
<name>A0A383CFJ1_9ZZZZ</name>
<accession>A0A383CFJ1</accession>
<protein>
    <submittedName>
        <fullName evidence="1">Uncharacterized protein</fullName>
    </submittedName>
</protein>
<feature type="non-terminal residue" evidence="1">
    <location>
        <position position="241"/>
    </location>
</feature>
<organism evidence="1">
    <name type="scientific">marine metagenome</name>
    <dbReference type="NCBI Taxonomy" id="408172"/>
    <lineage>
        <taxon>unclassified sequences</taxon>
        <taxon>metagenomes</taxon>
        <taxon>ecological metagenomes</taxon>
    </lineage>
</organism>
<reference evidence="1" key="1">
    <citation type="submission" date="2018-05" db="EMBL/GenBank/DDBJ databases">
        <authorList>
            <person name="Lanie J.A."/>
            <person name="Ng W.-L."/>
            <person name="Kazmierczak K.M."/>
            <person name="Andrzejewski T.M."/>
            <person name="Davidsen T.M."/>
            <person name="Wayne K.J."/>
            <person name="Tettelin H."/>
            <person name="Glass J.I."/>
            <person name="Rusch D."/>
            <person name="Podicherti R."/>
            <person name="Tsui H.-C.T."/>
            <person name="Winkler M.E."/>
        </authorList>
    </citation>
    <scope>NUCLEOTIDE SEQUENCE</scope>
</reference>
<dbReference type="AlphaFoldDB" id="A0A383CFJ1"/>
<sequence length="241" mass="28282">INLREEELWVQLSLLAPDRWPTIEQFHRTMRPTRMLNDVLDGISRPVPNLPRAIDHFRALQHTIGFAGDPRLVEAVNLVQDEGAWSEQRIENSRRRLANLIRRLRPLNDLLVRTRRRDLDWHMARRSAITLDITLTTEEWRLYEAARAWARTLIQMRHPDGEVFDWALIVPERMASSCLPAFAAHVVRQLHSQAREVLDDYDEDDEEIDLEEIEIRMLRRLGNLNELIDAAEALGETDSKY</sequence>
<proteinExistence type="predicted"/>
<dbReference type="EMBL" id="UINC01207999">
    <property type="protein sequence ID" value="SVE30338.1"/>
    <property type="molecule type" value="Genomic_DNA"/>
</dbReference>
<gene>
    <name evidence="1" type="ORF">METZ01_LOCUS483192</name>
</gene>